<evidence type="ECO:0000256" key="3">
    <source>
        <dbReference type="ARBA" id="ARBA00022741"/>
    </source>
</evidence>
<dbReference type="GO" id="GO:0000716">
    <property type="term" value="P:transcription-coupled nucleotide-excision repair, DNA damage recognition"/>
    <property type="evidence" value="ECO:0007669"/>
    <property type="project" value="UniProtKB-UniRule"/>
</dbReference>
<dbReference type="RefSeq" id="WP_123202570.1">
    <property type="nucleotide sequence ID" value="NZ_RJMB01000020.1"/>
</dbReference>
<dbReference type="InterPro" id="IPR005118">
    <property type="entry name" value="TRCF_C"/>
</dbReference>
<dbReference type="Gene3D" id="3.40.50.11180">
    <property type="match status" value="1"/>
</dbReference>
<dbReference type="Pfam" id="PF17757">
    <property type="entry name" value="UvrB_inter"/>
    <property type="match status" value="1"/>
</dbReference>
<dbReference type="SMART" id="SM00982">
    <property type="entry name" value="TRCF"/>
    <property type="match status" value="1"/>
</dbReference>
<comment type="function">
    <text evidence="13">Couples transcription and DNA repair by recognizing RNA polymerase (RNAP) stalled at DNA lesions. Mediates ATP-dependent release of RNAP and its truncated transcript from the DNA, and recruitment of nucleotide excision repair machinery to the damaged site.</text>
</comment>
<dbReference type="EMBL" id="RJMB01000020">
    <property type="protein sequence ID" value="RNL82836.1"/>
    <property type="molecule type" value="Genomic_DNA"/>
</dbReference>
<dbReference type="PANTHER" id="PTHR47964">
    <property type="entry name" value="ATP-DEPENDENT DNA HELICASE HOMOLOG RECG, CHLOROPLASTIC"/>
    <property type="match status" value="1"/>
</dbReference>
<keyword evidence="5 13" id="KW-0378">Hydrolase</keyword>
<sequence length="1199" mass="131394">MSLSGLLGVVADDPALNHAIATARSGHDPHLDLVAPPALRPMLIAALAADAPEGAGRPILAVTATERETSDLCDALGSLLPHNSVAQFPAWETLPHERLSPRSDTVGQRLAVLRRLAHPDPSDPLTAPLRVIVAPVRSVLQPIVAGLGDLTPVRVRPGDEVDLDDVVGALVNAGYARVDLVEKRGELAVRGGILDVFPPTEEHPLRLEFWGDQVEEIRYFQVADQRSIPSVSGNAVDSSPDRDVAGLFAPPCRELLLTEPVRERARELAEQHPSLSDILGKLAEGIPAEGMEAFAPVLADHMESFLTYLPEGAHIVGCDPERVRTRAVELQATSQEFLDASWINAASGGETPIDLGASAYRSIAEVRSDARDLGLPWWSITPFGAGTEEDTGEESSVQVGAVAADAYRGDTERALTDIKSWLHDEWSVVLVTQGHGPAERLASMLRDAGLGAQLCDELTSPPDRSVATVTTSMIEHGFVWRSVRTAVLTETDIAGQKSSTRDMRRMPSRRRGTVDPLQLKPGDYVVHEQHGVGRYVEMISRTIQGATREYLVIEYAPSKRGQPGDRLFVPTDQLDEVTRYVGGEAPTLSKMGGADWAKTKSKARKAVREIAGDLIRLYSARQASPGYAFEPDTPWQNELEDAFPYVETPDQLAAIEEVKQDMQKPVPMDRLICGDVGYGKTEVAVRAAFKAVQDGKQVAVLVPTTVLVQQHLSTFSERYASFPVTVKPLSRFQTDSEAEATLEGVRTGSVDIVIGTHRLLSSETRFKNLGLLIIDEEQRFGVEHKEALKRLRTQVDVLAMSATPIPRTLEMGITGIREMTTILTPPEERHPVLTFVGPYDEKQITAAIRRELLREGQVFFVHNRVASIEKVAASVSELVPEARVAYAHGQMNEHQLERVMVDFWEKSFDVLVCTTIVESGLDVPNANTLIVDRADTYGLSQLHQLRGRVGRGRERAYAYFLYPPEKPLTETAHERLSTVAQHTETGAGMYVAMKDLEIRGAGNILGAEQSGSIAGVGFDLYVRMVGEAVRELQGAPEATEETETKVELPIDAHIPHDYVPGERLRLQSYKRIASVTNEDEIKAVHEELTDRFGPPPQAVDNLLAVARFRVLAKEAGLTDVVLQGNQIRFSPVELRESQLLRLRRLYPKAVYKEPTQNLLVPAPKAGGLGGRQLRDLELLKWCTDLVEALFAPAGATKNE</sequence>
<dbReference type="GO" id="GO:0003678">
    <property type="term" value="F:DNA helicase activity"/>
    <property type="evidence" value="ECO:0007669"/>
    <property type="project" value="TreeGrafter"/>
</dbReference>
<gene>
    <name evidence="13 17" type="primary">mfd</name>
    <name evidence="17" type="ORF">EFW17_17920</name>
</gene>
<dbReference type="Pfam" id="PF02559">
    <property type="entry name" value="CarD_TRCF_RID"/>
    <property type="match status" value="1"/>
</dbReference>
<dbReference type="GO" id="GO:0005737">
    <property type="term" value="C:cytoplasm"/>
    <property type="evidence" value="ECO:0007669"/>
    <property type="project" value="UniProtKB-SubCell"/>
</dbReference>
<evidence type="ECO:0000259" key="15">
    <source>
        <dbReference type="PROSITE" id="PS51192"/>
    </source>
</evidence>
<evidence type="ECO:0000256" key="6">
    <source>
        <dbReference type="ARBA" id="ARBA00022806"/>
    </source>
</evidence>
<comment type="similarity">
    <text evidence="10 13">In the N-terminal section; belongs to the UvrB family.</text>
</comment>
<organism evidence="17 18">
    <name type="scientific">Halostreptopolyspora alba</name>
    <dbReference type="NCBI Taxonomy" id="2487137"/>
    <lineage>
        <taxon>Bacteria</taxon>
        <taxon>Bacillati</taxon>
        <taxon>Actinomycetota</taxon>
        <taxon>Actinomycetes</taxon>
        <taxon>Streptosporangiales</taxon>
        <taxon>Nocardiopsidaceae</taxon>
        <taxon>Halostreptopolyspora</taxon>
    </lineage>
</organism>
<proteinExistence type="inferred from homology"/>
<dbReference type="EC" id="3.6.4.-" evidence="13"/>
<dbReference type="InterPro" id="IPR037235">
    <property type="entry name" value="TRCF-like_C_D7"/>
</dbReference>
<evidence type="ECO:0000256" key="1">
    <source>
        <dbReference type="ARBA" id="ARBA00004496"/>
    </source>
</evidence>
<evidence type="ECO:0000256" key="9">
    <source>
        <dbReference type="ARBA" id="ARBA00023204"/>
    </source>
</evidence>
<dbReference type="SUPFAM" id="SSF52540">
    <property type="entry name" value="P-loop containing nucleoside triphosphate hydrolases"/>
    <property type="match status" value="4"/>
</dbReference>
<dbReference type="Gene3D" id="3.90.1150.50">
    <property type="entry name" value="Transcription-repair-coupling factor, D7 domain"/>
    <property type="match status" value="1"/>
</dbReference>
<keyword evidence="6" id="KW-0347">Helicase</keyword>
<dbReference type="SMART" id="SM00487">
    <property type="entry name" value="DEXDc"/>
    <property type="match status" value="1"/>
</dbReference>
<evidence type="ECO:0000256" key="5">
    <source>
        <dbReference type="ARBA" id="ARBA00022801"/>
    </source>
</evidence>
<dbReference type="PANTHER" id="PTHR47964:SF1">
    <property type="entry name" value="ATP-DEPENDENT DNA HELICASE HOMOLOG RECG, CHLOROPLASTIC"/>
    <property type="match status" value="1"/>
</dbReference>
<evidence type="ECO:0000256" key="12">
    <source>
        <dbReference type="ARBA" id="ARBA00070128"/>
    </source>
</evidence>
<dbReference type="PROSITE" id="PS51192">
    <property type="entry name" value="HELICASE_ATP_BIND_1"/>
    <property type="match status" value="1"/>
</dbReference>
<dbReference type="FunFam" id="3.40.50.300:FF:000300">
    <property type="entry name" value="Transcription-repair-coupling factor"/>
    <property type="match status" value="1"/>
</dbReference>
<dbReference type="Gene3D" id="3.40.50.300">
    <property type="entry name" value="P-loop containing nucleotide triphosphate hydrolases"/>
    <property type="match status" value="2"/>
</dbReference>
<dbReference type="InterPro" id="IPR003711">
    <property type="entry name" value="CarD-like/TRCF_RID"/>
</dbReference>
<evidence type="ECO:0000256" key="11">
    <source>
        <dbReference type="ARBA" id="ARBA00061399"/>
    </source>
</evidence>
<keyword evidence="4 13" id="KW-0227">DNA damage</keyword>
<feature type="domain" description="Helicase C-terminal" evidence="16">
    <location>
        <begin position="840"/>
        <end position="997"/>
    </location>
</feature>
<feature type="region of interest" description="Disordered" evidence="14">
    <location>
        <begin position="495"/>
        <end position="516"/>
    </location>
</feature>
<keyword evidence="9 13" id="KW-0234">DNA repair</keyword>
<dbReference type="InterPro" id="IPR036101">
    <property type="entry name" value="CarD-like/TRCF_RID_sf"/>
</dbReference>
<protein>
    <recommendedName>
        <fullName evidence="12 13">Transcription-repair-coupling factor</fullName>
        <shortName evidence="13">TRCF</shortName>
        <ecNumber evidence="13">3.6.4.-</ecNumber>
    </recommendedName>
</protein>
<dbReference type="Pfam" id="PF00270">
    <property type="entry name" value="DEAD"/>
    <property type="match status" value="1"/>
</dbReference>
<keyword evidence="2 13" id="KW-0963">Cytoplasm</keyword>
<dbReference type="InterPro" id="IPR004576">
    <property type="entry name" value="Mfd"/>
</dbReference>
<keyword evidence="8 13" id="KW-0238">DNA-binding</keyword>
<dbReference type="Pfam" id="PF03461">
    <property type="entry name" value="TRCF"/>
    <property type="match status" value="1"/>
</dbReference>
<dbReference type="SMART" id="SM00490">
    <property type="entry name" value="HELICc"/>
    <property type="match status" value="1"/>
</dbReference>
<dbReference type="InterPro" id="IPR014001">
    <property type="entry name" value="Helicase_ATP-bd"/>
</dbReference>
<keyword evidence="3 13" id="KW-0547">Nucleotide-binding</keyword>
<dbReference type="AlphaFoldDB" id="A0A3N0E4R3"/>
<dbReference type="NCBIfam" id="TIGR00580">
    <property type="entry name" value="mfd"/>
    <property type="match status" value="1"/>
</dbReference>
<dbReference type="SUPFAM" id="SSF141259">
    <property type="entry name" value="CarD-like"/>
    <property type="match status" value="1"/>
</dbReference>
<evidence type="ECO:0000256" key="13">
    <source>
        <dbReference type="HAMAP-Rule" id="MF_00969"/>
    </source>
</evidence>
<dbReference type="InterPro" id="IPR041471">
    <property type="entry name" value="UvrB_inter"/>
</dbReference>
<keyword evidence="18" id="KW-1185">Reference proteome</keyword>
<dbReference type="SMART" id="SM01058">
    <property type="entry name" value="CarD_TRCF"/>
    <property type="match status" value="1"/>
</dbReference>
<evidence type="ECO:0000256" key="2">
    <source>
        <dbReference type="ARBA" id="ARBA00022490"/>
    </source>
</evidence>
<dbReference type="Gene3D" id="2.40.10.170">
    <property type="match status" value="1"/>
</dbReference>
<comment type="caution">
    <text evidence="17">The sequence shown here is derived from an EMBL/GenBank/DDBJ whole genome shotgun (WGS) entry which is preliminary data.</text>
</comment>
<evidence type="ECO:0000313" key="17">
    <source>
        <dbReference type="EMBL" id="RNL82836.1"/>
    </source>
</evidence>
<feature type="domain" description="Helicase ATP-binding" evidence="15">
    <location>
        <begin position="661"/>
        <end position="822"/>
    </location>
</feature>
<dbReference type="FunFam" id="3.40.50.300:FF:000546">
    <property type="entry name" value="Transcription-repair-coupling factor"/>
    <property type="match status" value="1"/>
</dbReference>
<name>A0A3N0E4R3_9ACTN</name>
<dbReference type="Gene3D" id="3.30.2060.10">
    <property type="entry name" value="Penicillin-binding protein 1b domain"/>
    <property type="match status" value="1"/>
</dbReference>
<dbReference type="GO" id="GO:0016787">
    <property type="term" value="F:hydrolase activity"/>
    <property type="evidence" value="ECO:0007669"/>
    <property type="project" value="UniProtKB-KW"/>
</dbReference>
<evidence type="ECO:0000259" key="16">
    <source>
        <dbReference type="PROSITE" id="PS51194"/>
    </source>
</evidence>
<dbReference type="GO" id="GO:0006355">
    <property type="term" value="P:regulation of DNA-templated transcription"/>
    <property type="evidence" value="ECO:0007669"/>
    <property type="project" value="UniProtKB-UniRule"/>
</dbReference>
<dbReference type="InterPro" id="IPR001650">
    <property type="entry name" value="Helicase_C-like"/>
</dbReference>
<dbReference type="GO" id="GO:0003684">
    <property type="term" value="F:damaged DNA binding"/>
    <property type="evidence" value="ECO:0007669"/>
    <property type="project" value="InterPro"/>
</dbReference>
<comment type="subcellular location">
    <subcellularLocation>
        <location evidence="1 13">Cytoplasm</location>
    </subcellularLocation>
</comment>
<reference evidence="17 18" key="1">
    <citation type="submission" date="2018-11" db="EMBL/GenBank/DDBJ databases">
        <title>The genome draft of YIM 96095.</title>
        <authorList>
            <person name="Tang S.-K."/>
            <person name="Chunyu W.-X."/>
            <person name="Feng Y.-Z."/>
        </authorList>
    </citation>
    <scope>NUCLEOTIDE SEQUENCE [LARGE SCALE GENOMIC DNA]</scope>
    <source>
        <strain evidence="17 18">YIM 96095</strain>
    </source>
</reference>
<keyword evidence="7 13" id="KW-0067">ATP-binding</keyword>
<dbReference type="InterPro" id="IPR047112">
    <property type="entry name" value="RecG/Mfd"/>
</dbReference>
<dbReference type="InterPro" id="IPR027417">
    <property type="entry name" value="P-loop_NTPase"/>
</dbReference>
<dbReference type="PROSITE" id="PS51194">
    <property type="entry name" value="HELICASE_CTER"/>
    <property type="match status" value="1"/>
</dbReference>
<dbReference type="Pfam" id="PF00271">
    <property type="entry name" value="Helicase_C"/>
    <property type="match status" value="1"/>
</dbReference>
<evidence type="ECO:0000256" key="10">
    <source>
        <dbReference type="ARBA" id="ARBA00061104"/>
    </source>
</evidence>
<evidence type="ECO:0000313" key="18">
    <source>
        <dbReference type="Proteomes" id="UP000269198"/>
    </source>
</evidence>
<dbReference type="CDD" id="cd17991">
    <property type="entry name" value="DEXHc_TRCF"/>
    <property type="match status" value="1"/>
</dbReference>
<dbReference type="Proteomes" id="UP000269198">
    <property type="component" value="Unassembled WGS sequence"/>
</dbReference>
<dbReference type="SUPFAM" id="SSF143517">
    <property type="entry name" value="TRCF domain-like"/>
    <property type="match status" value="1"/>
</dbReference>
<evidence type="ECO:0000256" key="4">
    <source>
        <dbReference type="ARBA" id="ARBA00022763"/>
    </source>
</evidence>
<evidence type="ECO:0000256" key="14">
    <source>
        <dbReference type="SAM" id="MobiDB-lite"/>
    </source>
</evidence>
<evidence type="ECO:0000256" key="8">
    <source>
        <dbReference type="ARBA" id="ARBA00023125"/>
    </source>
</evidence>
<dbReference type="HAMAP" id="MF_00969">
    <property type="entry name" value="TRCF"/>
    <property type="match status" value="1"/>
</dbReference>
<accession>A0A3N0E4R3</accession>
<dbReference type="OrthoDB" id="9804325at2"/>
<comment type="similarity">
    <text evidence="11 13">In the C-terminal section; belongs to the helicase family. RecG subfamily.</text>
</comment>
<evidence type="ECO:0000256" key="7">
    <source>
        <dbReference type="ARBA" id="ARBA00022840"/>
    </source>
</evidence>
<dbReference type="GO" id="GO:0005524">
    <property type="term" value="F:ATP binding"/>
    <property type="evidence" value="ECO:0007669"/>
    <property type="project" value="UniProtKB-UniRule"/>
</dbReference>
<dbReference type="InterPro" id="IPR011545">
    <property type="entry name" value="DEAD/DEAH_box_helicase_dom"/>
</dbReference>